<evidence type="ECO:0000313" key="2">
    <source>
        <dbReference type="EMBL" id="ESO01660.1"/>
    </source>
</evidence>
<dbReference type="RefSeq" id="XP_009020314.1">
    <property type="nucleotide sequence ID" value="XM_009022066.1"/>
</dbReference>
<accession>T1F8B1</accession>
<dbReference type="CTD" id="20205060"/>
<keyword evidence="4" id="KW-1185">Reference proteome</keyword>
<name>T1F8B1_HELRO</name>
<reference evidence="4" key="1">
    <citation type="submission" date="2012-12" db="EMBL/GenBank/DDBJ databases">
        <authorList>
            <person name="Hellsten U."/>
            <person name="Grimwood J."/>
            <person name="Chapman J.A."/>
            <person name="Shapiro H."/>
            <person name="Aerts A."/>
            <person name="Otillar R.P."/>
            <person name="Terry A.Y."/>
            <person name="Boore J.L."/>
            <person name="Simakov O."/>
            <person name="Marletaz F."/>
            <person name="Cho S.-J."/>
            <person name="Edsinger-Gonzales E."/>
            <person name="Havlak P."/>
            <person name="Kuo D.-H."/>
            <person name="Larsson T."/>
            <person name="Lv J."/>
            <person name="Arendt D."/>
            <person name="Savage R."/>
            <person name="Osoegawa K."/>
            <person name="de Jong P."/>
            <person name="Lindberg D.R."/>
            <person name="Seaver E.C."/>
            <person name="Weisblat D.A."/>
            <person name="Putnam N.H."/>
            <person name="Grigoriev I.V."/>
            <person name="Rokhsar D.S."/>
        </authorList>
    </citation>
    <scope>NUCLEOTIDE SEQUENCE</scope>
</reference>
<dbReference type="InterPro" id="IPR032675">
    <property type="entry name" value="LRR_dom_sf"/>
</dbReference>
<evidence type="ECO:0000313" key="3">
    <source>
        <dbReference type="EnsemblMetazoa" id="HelroP174623"/>
    </source>
</evidence>
<proteinExistence type="predicted"/>
<dbReference type="KEGG" id="hro:HELRODRAFT_174623"/>
<dbReference type="InParanoid" id="T1F8B1"/>
<reference evidence="2 4" key="2">
    <citation type="journal article" date="2013" name="Nature">
        <title>Insights into bilaterian evolution from three spiralian genomes.</title>
        <authorList>
            <person name="Simakov O."/>
            <person name="Marletaz F."/>
            <person name="Cho S.J."/>
            <person name="Edsinger-Gonzales E."/>
            <person name="Havlak P."/>
            <person name="Hellsten U."/>
            <person name="Kuo D.H."/>
            <person name="Larsson T."/>
            <person name="Lv J."/>
            <person name="Arendt D."/>
            <person name="Savage R."/>
            <person name="Osoegawa K."/>
            <person name="de Jong P."/>
            <person name="Grimwood J."/>
            <person name="Chapman J.A."/>
            <person name="Shapiro H."/>
            <person name="Aerts A."/>
            <person name="Otillar R.P."/>
            <person name="Terry A.Y."/>
            <person name="Boore J.L."/>
            <person name="Grigoriev I.V."/>
            <person name="Lindberg D.R."/>
            <person name="Seaver E.C."/>
            <person name="Weisblat D.A."/>
            <person name="Putnam N.H."/>
            <person name="Rokhsar D.S."/>
        </authorList>
    </citation>
    <scope>NUCLEOTIDE SEQUENCE</scope>
</reference>
<feature type="transmembrane region" description="Helical" evidence="1">
    <location>
        <begin position="375"/>
        <end position="398"/>
    </location>
</feature>
<dbReference type="AlphaFoldDB" id="T1F8B1"/>
<dbReference type="Proteomes" id="UP000015101">
    <property type="component" value="Unassembled WGS sequence"/>
</dbReference>
<organism evidence="3 4">
    <name type="scientific">Helobdella robusta</name>
    <name type="common">Californian leech</name>
    <dbReference type="NCBI Taxonomy" id="6412"/>
    <lineage>
        <taxon>Eukaryota</taxon>
        <taxon>Metazoa</taxon>
        <taxon>Spiralia</taxon>
        <taxon>Lophotrochozoa</taxon>
        <taxon>Annelida</taxon>
        <taxon>Clitellata</taxon>
        <taxon>Hirudinea</taxon>
        <taxon>Rhynchobdellida</taxon>
        <taxon>Glossiphoniidae</taxon>
        <taxon>Helobdella</taxon>
    </lineage>
</organism>
<reference evidence="3" key="3">
    <citation type="submission" date="2015-06" db="UniProtKB">
        <authorList>
            <consortium name="EnsemblMetazoa"/>
        </authorList>
    </citation>
    <scope>IDENTIFICATION</scope>
</reference>
<evidence type="ECO:0008006" key="5">
    <source>
        <dbReference type="Google" id="ProtNLM"/>
    </source>
</evidence>
<dbReference type="SUPFAM" id="SSF52058">
    <property type="entry name" value="L domain-like"/>
    <property type="match status" value="1"/>
</dbReference>
<sequence length="407" mass="46453">MDKFLLKAISVLSLININSSFRLLNINNNNNYKNNFNDNYYNLENYNINEDDDEDVDTSSTHVTLVKKFITEESLTEAERGRVIVFNGSLRHDQLEIGHLNGGVRLIVHSEKIPATKIIFSSILFDQQMVQIGRNLYEPFDEIQFVNCNISSHHIFILSERVGGVTVAGGRLKNFRGFVLAPRSPLFINITNVKVDLNVWGFKYFVVNAKHPSLSRSQNDVLEVSGTDLSSLTEQEDFSEAFREFRSIRLINTSTNLNSLTGFQRLEMLSLKYNDVNKLPSGFLSGAETTLIALNLEGNRLKNLGAFDFSRFENFNRLTYSYCNKSWCSILKSKKRLLPKVQCTEVGNTPNFNCNLANSEADAEETTNEPAQNHFVLFSKVAIIFAFIISSLLIFLLVRMFWFKSRR</sequence>
<dbReference type="EMBL" id="AMQM01004983">
    <property type="status" value="NOT_ANNOTATED_CDS"/>
    <property type="molecule type" value="Genomic_DNA"/>
</dbReference>
<keyword evidence="1" id="KW-1133">Transmembrane helix</keyword>
<dbReference type="GeneID" id="20205060"/>
<dbReference type="EMBL" id="KB096743">
    <property type="protein sequence ID" value="ESO01660.1"/>
    <property type="molecule type" value="Genomic_DNA"/>
</dbReference>
<gene>
    <name evidence="3" type="primary">20205060</name>
    <name evidence="2" type="ORF">HELRODRAFT_174623</name>
</gene>
<dbReference type="HOGENOM" id="CLU_676665_0_0_1"/>
<dbReference type="EnsemblMetazoa" id="HelroT174623">
    <property type="protein sequence ID" value="HelroP174623"/>
    <property type="gene ID" value="HelroG174623"/>
</dbReference>
<keyword evidence="1" id="KW-0472">Membrane</keyword>
<protein>
    <recommendedName>
        <fullName evidence="5">LRRCT domain-containing protein</fullName>
    </recommendedName>
</protein>
<evidence type="ECO:0000256" key="1">
    <source>
        <dbReference type="SAM" id="Phobius"/>
    </source>
</evidence>
<keyword evidence="1" id="KW-0812">Transmembrane</keyword>
<dbReference type="Gene3D" id="3.80.10.10">
    <property type="entry name" value="Ribonuclease Inhibitor"/>
    <property type="match status" value="1"/>
</dbReference>
<evidence type="ECO:0000313" key="4">
    <source>
        <dbReference type="Proteomes" id="UP000015101"/>
    </source>
</evidence>